<evidence type="ECO:0000313" key="2">
    <source>
        <dbReference type="Proteomes" id="UP000694421"/>
    </source>
</evidence>
<protein>
    <submittedName>
        <fullName evidence="1">Uncharacterized protein</fullName>
    </submittedName>
</protein>
<reference evidence="1" key="1">
    <citation type="submission" date="2025-08" db="UniProtKB">
        <authorList>
            <consortium name="Ensembl"/>
        </authorList>
    </citation>
    <scope>IDENTIFICATION</scope>
</reference>
<reference evidence="1" key="2">
    <citation type="submission" date="2025-09" db="UniProtKB">
        <authorList>
            <consortium name="Ensembl"/>
        </authorList>
    </citation>
    <scope>IDENTIFICATION</scope>
</reference>
<dbReference type="GeneTree" id="ENSGT00960000189159"/>
<organism evidence="1 2">
    <name type="scientific">Salvator merianae</name>
    <name type="common">Argentine black and white tegu</name>
    <name type="synonym">Tupinambis merianae</name>
    <dbReference type="NCBI Taxonomy" id="96440"/>
    <lineage>
        <taxon>Eukaryota</taxon>
        <taxon>Metazoa</taxon>
        <taxon>Chordata</taxon>
        <taxon>Craniata</taxon>
        <taxon>Vertebrata</taxon>
        <taxon>Euteleostomi</taxon>
        <taxon>Lepidosauria</taxon>
        <taxon>Squamata</taxon>
        <taxon>Bifurcata</taxon>
        <taxon>Unidentata</taxon>
        <taxon>Episquamata</taxon>
        <taxon>Laterata</taxon>
        <taxon>Teiioidea</taxon>
        <taxon>Teiidae</taxon>
        <taxon>Salvator</taxon>
    </lineage>
</organism>
<proteinExistence type="predicted"/>
<dbReference type="Ensembl" id="ENSSMRT00000008666.1">
    <property type="protein sequence ID" value="ENSSMRP00000007399.1"/>
    <property type="gene ID" value="ENSSMRG00000005955.1"/>
</dbReference>
<dbReference type="Proteomes" id="UP000694421">
    <property type="component" value="Unplaced"/>
</dbReference>
<accession>A0A8D0BMQ6</accession>
<evidence type="ECO:0000313" key="1">
    <source>
        <dbReference type="Ensembl" id="ENSSMRP00000007399.1"/>
    </source>
</evidence>
<dbReference type="AlphaFoldDB" id="A0A8D0BMQ6"/>
<dbReference type="OMA" id="ICLEVNI"/>
<sequence>MGPDRPHPSYHCVGQATVLYLDTGTSAFAHSIRHGSTGWINHGHEPNKTEVVNGKVDIITVKGKTLGVLLFRQVKVAKTLKIRRRYRHSHMPCSS</sequence>
<name>A0A8D0BMQ6_SALMN</name>
<keyword evidence="2" id="KW-1185">Reference proteome</keyword>